<evidence type="ECO:0000256" key="10">
    <source>
        <dbReference type="ARBA" id="ARBA00023316"/>
    </source>
</evidence>
<evidence type="ECO:0000256" key="7">
    <source>
        <dbReference type="ARBA" id="ARBA00022984"/>
    </source>
</evidence>
<evidence type="ECO:0000256" key="2">
    <source>
        <dbReference type="ARBA" id="ARBA00004236"/>
    </source>
</evidence>
<evidence type="ECO:0000256" key="8">
    <source>
        <dbReference type="ARBA" id="ARBA00022989"/>
    </source>
</evidence>
<keyword evidence="15" id="KW-1185">Reference proteome</keyword>
<dbReference type="GO" id="GO:0005886">
    <property type="term" value="C:plasma membrane"/>
    <property type="evidence" value="ECO:0007669"/>
    <property type="project" value="TreeGrafter"/>
</dbReference>
<dbReference type="GO" id="GO:0046677">
    <property type="term" value="P:response to antibiotic"/>
    <property type="evidence" value="ECO:0007669"/>
    <property type="project" value="UniProtKB-KW"/>
</dbReference>
<feature type="transmembrane region" description="Helical" evidence="11">
    <location>
        <begin position="12"/>
        <end position="36"/>
    </location>
</feature>
<dbReference type="InterPro" id="IPR036138">
    <property type="entry name" value="PBP_dimer_sf"/>
</dbReference>
<comment type="similarity">
    <text evidence="3">Belongs to the transpeptidase family.</text>
</comment>
<reference evidence="15" key="1">
    <citation type="submission" date="2016-11" db="EMBL/GenBank/DDBJ databases">
        <authorList>
            <person name="Varghese N."/>
            <person name="Submissions S."/>
        </authorList>
    </citation>
    <scope>NUCLEOTIDE SEQUENCE [LARGE SCALE GENOMIC DNA]</scope>
    <source>
        <strain evidence="15">DSM 13643</strain>
    </source>
</reference>
<keyword evidence="8 11" id="KW-1133">Transmembrane helix</keyword>
<evidence type="ECO:0000256" key="5">
    <source>
        <dbReference type="ARBA" id="ARBA00022692"/>
    </source>
</evidence>
<evidence type="ECO:0000256" key="4">
    <source>
        <dbReference type="ARBA" id="ARBA00022475"/>
    </source>
</evidence>
<keyword evidence="10" id="KW-0961">Cell wall biogenesis/degradation</keyword>
<sequence length="1111" mass="126924">MTFKEKIKNRYNILLIILVIVFFLVTFRLSTLTIIFGDEYREISDNKRVKQIPITAARGEIRDRYGRLLAGNKPSFIVQIVKDEIDKNRNEVALKLIKILEEEGEDYLDEFPIKLDVVTYKDDSEYIENFEEPEKEIVEIILKNKLIKDIIKLYYIHNSDDGKFTVSVADKIKTVLKNNGVTVPIMINVDSNSREVKFEYDKEHDIQKWKLENKLPSKRNPEVDFILLVEKNREILNKVIKNPIVRRLVFSYLDNKGLVENFKLHDYMFKFDEEYKKIKRDLINNLGKITINSTAKDDFVNIVLETSIDNLISRVFIKENSRSNKHQEIIPAKILIDNLKNKGVYLPIDIEIDRKNKKVSFKYTDEKSKKIFCQKEEINEELSPIKALIEVGKRTGLIYDLITDKDIKYFAQEIVLNNGINPKISVKDFEYVPIRNKMNWLKKYKLPEDSSANDAFNLLRDKYKIDAKLSKYEARYIMLIIEQLRKQGYRAYHPINIAYGVKPSTVSRISENNLDLTGVYVSVEPVRYYPMGSTAAHILGYLGKISQSYEIEKYIKELGYSPDDIIGKTGIEEKFEQYLKGKDGSKYVEVDVLGNTIKVIKEEKAIPGNNVYLTIDSKLQQVAESALKQALEEIQKGGEFKSKWGNYNYRESFKNATSGAVVAIDVKTGEVLALSSYPAYDPNLFATGITEDDWKSLMPKHPEDPLAPRPLYNIAIQTAIQPGSIFKMITALAALEAGINPKTKIVDMGYLKLGNKTFGCWIWNDRRGTHGPENLYEAIRDSCNYYFYTVTLGKNIRTGKELGIKVEIDDILRLAQEFGLNDKTGIEINIPNETSGGVPNPQIKMISIKRSLRRFLNNNLEKYVKQDDISEKDLQNIIDTIVGWVGLEKPLTRNQVIEGLSKLGIDPYKTNDRGISIADIIKYSYLNQASWKQADTLNIAIGQGHNAYTPIQIANYIATLVNGGIRHKVSVVDKIETYDGEEIKYNSNKDDAYRIKIKDYSYLDEVKKGMGLVTTEGTARKVFKNFPVKVGGKTGTAQNEAINPVTGEKYDSYAWFVGFAPYDDPEIAVAVVIFQGGHGGYAAPVAKEVIAQYLGLNNVEEKFEYKSKLVR</sequence>
<dbReference type="Proteomes" id="UP000183967">
    <property type="component" value="Unassembled WGS sequence"/>
</dbReference>
<evidence type="ECO:0000256" key="6">
    <source>
        <dbReference type="ARBA" id="ARBA00022960"/>
    </source>
</evidence>
<dbReference type="InterPro" id="IPR005311">
    <property type="entry name" value="PBP_dimer"/>
</dbReference>
<evidence type="ECO:0000259" key="12">
    <source>
        <dbReference type="Pfam" id="PF00905"/>
    </source>
</evidence>
<protein>
    <submittedName>
        <fullName evidence="14">Penicillin-binding protein 2</fullName>
    </submittedName>
</protein>
<dbReference type="Gene3D" id="3.90.1310.10">
    <property type="entry name" value="Penicillin-binding protein 2a (Domain 2)"/>
    <property type="match status" value="2"/>
</dbReference>
<dbReference type="GO" id="GO:0008800">
    <property type="term" value="F:beta-lactamase activity"/>
    <property type="evidence" value="ECO:0007669"/>
    <property type="project" value="UniProtKB-EC"/>
</dbReference>
<evidence type="ECO:0000256" key="9">
    <source>
        <dbReference type="ARBA" id="ARBA00023136"/>
    </source>
</evidence>
<dbReference type="InterPro" id="IPR001460">
    <property type="entry name" value="PCN-bd_Tpept"/>
</dbReference>
<evidence type="ECO:0000256" key="11">
    <source>
        <dbReference type="SAM" id="Phobius"/>
    </source>
</evidence>
<keyword evidence="9 11" id="KW-0472">Membrane</keyword>
<comment type="subcellular location">
    <subcellularLocation>
        <location evidence="2">Cell membrane</location>
    </subcellularLocation>
    <subcellularLocation>
        <location evidence="1">Membrane</location>
        <topology evidence="1">Single-pass membrane protein</topology>
    </subcellularLocation>
</comment>
<keyword evidence="4" id="KW-1003">Cell membrane</keyword>
<evidence type="ECO:0000259" key="13">
    <source>
        <dbReference type="Pfam" id="PF03717"/>
    </source>
</evidence>
<keyword evidence="7" id="KW-0573">Peptidoglycan synthesis</keyword>
<dbReference type="InterPro" id="IPR012338">
    <property type="entry name" value="Beta-lactam/transpept-like"/>
</dbReference>
<name>A0A1M5UCP4_9FIRM</name>
<evidence type="ECO:0000313" key="14">
    <source>
        <dbReference type="EMBL" id="SHH60825.1"/>
    </source>
</evidence>
<organism evidence="14 15">
    <name type="scientific">Caloranaerobacter azorensis DSM 13643</name>
    <dbReference type="NCBI Taxonomy" id="1121264"/>
    <lineage>
        <taxon>Bacteria</taxon>
        <taxon>Bacillati</taxon>
        <taxon>Bacillota</taxon>
        <taxon>Tissierellia</taxon>
        <taxon>Tissierellales</taxon>
        <taxon>Thermohalobacteraceae</taxon>
        <taxon>Caloranaerobacter</taxon>
    </lineage>
</organism>
<evidence type="ECO:0000256" key="1">
    <source>
        <dbReference type="ARBA" id="ARBA00004167"/>
    </source>
</evidence>
<feature type="domain" description="Penicillin-binding protein dimerisation" evidence="13">
    <location>
        <begin position="448"/>
        <end position="600"/>
    </location>
</feature>
<evidence type="ECO:0000256" key="3">
    <source>
        <dbReference type="ARBA" id="ARBA00007171"/>
    </source>
</evidence>
<feature type="domain" description="Penicillin-binding protein transpeptidase" evidence="12">
    <location>
        <begin position="927"/>
        <end position="1090"/>
    </location>
</feature>
<keyword evidence="5 11" id="KW-0812">Transmembrane</keyword>
<dbReference type="Gene3D" id="3.40.710.10">
    <property type="entry name" value="DD-peptidase/beta-lactamase superfamily"/>
    <property type="match status" value="1"/>
</dbReference>
<dbReference type="PANTHER" id="PTHR30627">
    <property type="entry name" value="PEPTIDOGLYCAN D,D-TRANSPEPTIDASE"/>
    <property type="match status" value="1"/>
</dbReference>
<evidence type="ECO:0000313" key="15">
    <source>
        <dbReference type="Proteomes" id="UP000183967"/>
    </source>
</evidence>
<dbReference type="AlphaFoldDB" id="A0A1M5UCP4"/>
<dbReference type="SUPFAM" id="SSF56601">
    <property type="entry name" value="beta-lactamase/transpeptidase-like"/>
    <property type="match status" value="1"/>
</dbReference>
<gene>
    <name evidence="14" type="ORF">SAMN02745135_01362</name>
</gene>
<feature type="domain" description="Penicillin-binding protein transpeptidase" evidence="12">
    <location>
        <begin position="659"/>
        <end position="841"/>
    </location>
</feature>
<dbReference type="OrthoDB" id="9757901at2"/>
<dbReference type="GO" id="GO:0071555">
    <property type="term" value="P:cell wall organization"/>
    <property type="evidence" value="ECO:0007669"/>
    <property type="project" value="TreeGrafter"/>
</dbReference>
<dbReference type="PANTHER" id="PTHR30627:SF2">
    <property type="entry name" value="PEPTIDOGLYCAN D,D-TRANSPEPTIDASE MRDA"/>
    <property type="match status" value="1"/>
</dbReference>
<dbReference type="RefSeq" id="WP_073196434.1">
    <property type="nucleotide sequence ID" value="NZ_FQXO01000032.1"/>
</dbReference>
<keyword evidence="6" id="KW-0133">Cell shape</keyword>
<dbReference type="Pfam" id="PF03717">
    <property type="entry name" value="PBP_dimer"/>
    <property type="match status" value="2"/>
</dbReference>
<dbReference type="EMBL" id="FQXO01000032">
    <property type="protein sequence ID" value="SHH60825.1"/>
    <property type="molecule type" value="Genomic_DNA"/>
</dbReference>
<feature type="domain" description="Penicillin-binding protein dimerisation" evidence="13">
    <location>
        <begin position="54"/>
        <end position="109"/>
    </location>
</feature>
<proteinExistence type="inferred from homology"/>
<accession>A0A1M5UCP4</accession>
<dbReference type="SUPFAM" id="SSF56519">
    <property type="entry name" value="Penicillin binding protein dimerisation domain"/>
    <property type="match status" value="2"/>
</dbReference>
<dbReference type="InterPro" id="IPR050515">
    <property type="entry name" value="Beta-lactam/transpept"/>
</dbReference>
<dbReference type="GO" id="GO:0008658">
    <property type="term" value="F:penicillin binding"/>
    <property type="evidence" value="ECO:0007669"/>
    <property type="project" value="InterPro"/>
</dbReference>
<dbReference type="Pfam" id="PF00905">
    <property type="entry name" value="Transpeptidase"/>
    <property type="match status" value="2"/>
</dbReference>